<dbReference type="Proteomes" id="UP000823872">
    <property type="component" value="Chromosome D4"/>
</dbReference>
<dbReference type="InterPro" id="IPR014001">
    <property type="entry name" value="Helicase_ATP-bd"/>
</dbReference>
<dbReference type="InterPro" id="IPR000629">
    <property type="entry name" value="RNA-helicase_DEAD-box_CS"/>
</dbReference>
<comment type="catalytic activity">
    <reaction evidence="6">
        <text>ATP + H2O = ADP + phosphate + H(+)</text>
        <dbReference type="Rhea" id="RHEA:13065"/>
        <dbReference type="ChEBI" id="CHEBI:15377"/>
        <dbReference type="ChEBI" id="CHEBI:15378"/>
        <dbReference type="ChEBI" id="CHEBI:30616"/>
        <dbReference type="ChEBI" id="CHEBI:43474"/>
        <dbReference type="ChEBI" id="CHEBI:456216"/>
        <dbReference type="EC" id="3.6.4.13"/>
    </reaction>
</comment>
<keyword evidence="2 6" id="KW-0378">Hydrolase</keyword>
<evidence type="ECO:0000256" key="2">
    <source>
        <dbReference type="ARBA" id="ARBA00022801"/>
    </source>
</evidence>
<reference evidence="10 11" key="1">
    <citation type="submission" date="2021-02" db="EMBL/GenBank/DDBJ databases">
        <title>Safari Cat Assemblies.</title>
        <authorList>
            <person name="Bredemeyer K.R."/>
            <person name="Murphy W.J."/>
        </authorList>
    </citation>
    <scope>NUCLEOTIDE SEQUENCE [LARGE SCALE GENOMIC DNA]</scope>
</reference>
<dbReference type="EC" id="3.6.4.13" evidence="6"/>
<dbReference type="PANTHER" id="PTHR24031">
    <property type="entry name" value="RNA HELICASE"/>
    <property type="match status" value="1"/>
</dbReference>
<evidence type="ECO:0000256" key="7">
    <source>
        <dbReference type="SAM" id="MobiDB-lite"/>
    </source>
</evidence>
<name>A0ABI7ZSQ0_FELCA</name>
<dbReference type="Gene3D" id="3.40.50.300">
    <property type="entry name" value="P-loop containing nucleotide triphosphate hydrolases"/>
    <property type="match status" value="2"/>
</dbReference>
<gene>
    <name evidence="10" type="primary">DDX31</name>
</gene>
<comment type="similarity">
    <text evidence="6">Belongs to the DEAD box helicase family.</text>
</comment>
<feature type="region of interest" description="Disordered" evidence="7">
    <location>
        <begin position="1"/>
        <end position="317"/>
    </location>
</feature>
<dbReference type="PROSITE" id="PS51192">
    <property type="entry name" value="HELICASE_ATP_BIND_1"/>
    <property type="match status" value="1"/>
</dbReference>
<feature type="compositionally biased region" description="Basic residues" evidence="7">
    <location>
        <begin position="207"/>
        <end position="217"/>
    </location>
</feature>
<reference evidence="10" key="2">
    <citation type="submission" date="2025-08" db="UniProtKB">
        <authorList>
            <consortium name="Ensembl"/>
        </authorList>
    </citation>
    <scope>IDENTIFICATION</scope>
    <source>
        <strain evidence="10">breed Abyssinian</strain>
    </source>
</reference>
<dbReference type="SMART" id="SM01178">
    <property type="entry name" value="DUF4217"/>
    <property type="match status" value="1"/>
</dbReference>
<evidence type="ECO:0000256" key="4">
    <source>
        <dbReference type="ARBA" id="ARBA00022840"/>
    </source>
</evidence>
<evidence type="ECO:0000313" key="10">
    <source>
        <dbReference type="Ensembl" id="ENSFCTP00005050118.1"/>
    </source>
</evidence>
<dbReference type="Pfam" id="PF13959">
    <property type="entry name" value="CTE_SPB4"/>
    <property type="match status" value="1"/>
</dbReference>
<evidence type="ECO:0000256" key="6">
    <source>
        <dbReference type="RuleBase" id="RU365068"/>
    </source>
</evidence>
<dbReference type="InterPro" id="IPR001650">
    <property type="entry name" value="Helicase_C-like"/>
</dbReference>
<dbReference type="SUPFAM" id="SSF52540">
    <property type="entry name" value="P-loop containing nucleoside triphosphate hydrolases"/>
    <property type="match status" value="1"/>
</dbReference>
<protein>
    <recommendedName>
        <fullName evidence="6">ATP-dependent RNA helicase</fullName>
        <ecNumber evidence="6">3.6.4.13</ecNumber>
    </recommendedName>
</protein>
<feature type="compositionally biased region" description="Low complexity" evidence="7">
    <location>
        <begin position="70"/>
        <end position="83"/>
    </location>
</feature>
<dbReference type="SMART" id="SM00490">
    <property type="entry name" value="HELICc"/>
    <property type="match status" value="1"/>
</dbReference>
<dbReference type="GeneTree" id="ENSGT00550000075041"/>
<feature type="region of interest" description="Disordered" evidence="7">
    <location>
        <begin position="329"/>
        <end position="371"/>
    </location>
</feature>
<sequence>MSSSTAMLRAVDTDTRWSSDQASGSKPLTAYCSFTAGSRRVTRKRNAALGPGAASAAGSFPPASPPPSPSSSSGGAGPSAASPTRALSAELISPQVQRPDPGARQPRAAVPLPPPAPPPPPAPSALRSGFLPSGPERRRARKDPAVARRPSPARWPRRCLSGKRASSAGRTEKRPDSAAVAEGQGASRAAEPQAPAEASRATEALRERRRGGKRRKRWQDGTRPPVSQRRSKNFTSANARVFGGIARHGPSREGLPAQRPPRPVRSRTPRHPEGTRPQEPVGAAARGPRAPPTWARAEPGSPGPAAPARARASPRAMAAAGGLLLRAAESPAAAAPETLSGPRRAQARRQAEATKRKYRASSEAPPAKRRNAAAFLPAKKAAAEEAQRAFKGKAQKTFSPNESLVGVSGKDREQKPCVRTSSLFKNNPEIPELHRPVVKQVQEQVFTSDAFHKLDLHPHLISTINTVLNMTSMTSVQKQSIPVLLEGRDALVRSQTGSGKTLAYCIPVVQSLQAMKSKIQRSDGPYALVLVPTRELALQSFNTVQKLLKPFTWIVPGVLMGGERKKSEKARLRKGINILISTPGRLVDHIKSTKNIHFSRIRWLILDEADRILDLGFEKDITVILNAVNAECQQRQNVLLSATLTEGVTRLADISLLDPVRISVLDQHHGQSDLERGTLPEVSPLPADDELDSFAIPGSLDQHVTLVPSKLKLVSLAAFILQKCKLEKDQKMIIFFLSCELVEFYYHLFLRTLPACSGAPASRQPPSASTRFKFLRLHGNMEQEERTAVFEEFSHSKTGILLCTDVAARGLDLPQVTWIVQYNAPSSPAEYIHRIGRTARIGCRGSSLLILAPSEAEYVNSLASHKINVSEIHVEDILSVLTRDGCLKGSRRGTQVLKGVHRHHQLVADVEFQVQTPRHETRRLLLWPRRTLASACWPEKSRAAGPQEIRRRATVLQTVFEDYVHSSERRVSWAKKALQSFIRAYATYPRELKHIFHVRSLHLGHVAKSFGLRDAPQNLGVSAVKRRKGNLNRPDLHKKTRGKHRLAEILRSEYSSGIEASVAKVKKQNKHAAPGSQPCRAIRTGRPASAVGKQKQRSPCNGKTQRD</sequence>
<evidence type="ECO:0000256" key="3">
    <source>
        <dbReference type="ARBA" id="ARBA00022806"/>
    </source>
</evidence>
<keyword evidence="1 6" id="KW-0547">Nucleotide-binding</keyword>
<dbReference type="InterPro" id="IPR027417">
    <property type="entry name" value="P-loop_NTPase"/>
</dbReference>
<evidence type="ECO:0000259" key="9">
    <source>
        <dbReference type="PROSITE" id="PS51194"/>
    </source>
</evidence>
<dbReference type="CDD" id="cd18787">
    <property type="entry name" value="SF2_C_DEAD"/>
    <property type="match status" value="1"/>
</dbReference>
<dbReference type="Pfam" id="PF00270">
    <property type="entry name" value="DEAD"/>
    <property type="match status" value="1"/>
</dbReference>
<evidence type="ECO:0000313" key="11">
    <source>
        <dbReference type="Proteomes" id="UP000823872"/>
    </source>
</evidence>
<feature type="compositionally biased region" description="Pro residues" evidence="7">
    <location>
        <begin position="111"/>
        <end position="123"/>
    </location>
</feature>
<reference evidence="10" key="3">
    <citation type="submission" date="2025-09" db="UniProtKB">
        <authorList>
            <consortium name="Ensembl"/>
        </authorList>
    </citation>
    <scope>IDENTIFICATION</scope>
    <source>
        <strain evidence="10">breed Abyssinian</strain>
    </source>
</reference>
<dbReference type="InterPro" id="IPR011545">
    <property type="entry name" value="DEAD/DEAH_box_helicase_dom"/>
</dbReference>
<dbReference type="Ensembl" id="ENSFCTT00005070389.1">
    <property type="protein sequence ID" value="ENSFCTP00005050118.1"/>
    <property type="gene ID" value="ENSFCTG00005024658.1"/>
</dbReference>
<feature type="compositionally biased region" description="Low complexity" evidence="7">
    <location>
        <begin position="283"/>
        <end position="300"/>
    </location>
</feature>
<keyword evidence="3 6" id="KW-0347">Helicase</keyword>
<evidence type="ECO:0000256" key="1">
    <source>
        <dbReference type="ARBA" id="ARBA00022741"/>
    </source>
</evidence>
<feature type="compositionally biased region" description="Polar residues" evidence="7">
    <location>
        <begin position="1097"/>
        <end position="1107"/>
    </location>
</feature>
<keyword evidence="11" id="KW-1185">Reference proteome</keyword>
<feature type="domain" description="Helicase C-terminal" evidence="9">
    <location>
        <begin position="699"/>
        <end position="878"/>
    </location>
</feature>
<feature type="domain" description="Helicase ATP-binding" evidence="8">
    <location>
        <begin position="481"/>
        <end position="662"/>
    </location>
</feature>
<feature type="region of interest" description="Disordered" evidence="7">
    <location>
        <begin position="1067"/>
        <end position="1107"/>
    </location>
</feature>
<keyword evidence="4 6" id="KW-0067">ATP-binding</keyword>
<feature type="compositionally biased region" description="Low complexity" evidence="7">
    <location>
        <begin position="306"/>
        <end position="317"/>
    </location>
</feature>
<dbReference type="SMART" id="SM00487">
    <property type="entry name" value="DEXDc"/>
    <property type="match status" value="1"/>
</dbReference>
<feature type="compositionally biased region" description="Low complexity" evidence="7">
    <location>
        <begin position="47"/>
        <end position="61"/>
    </location>
</feature>
<evidence type="ECO:0000256" key="5">
    <source>
        <dbReference type="ARBA" id="ARBA00022884"/>
    </source>
</evidence>
<feature type="region of interest" description="Disordered" evidence="7">
    <location>
        <begin position="386"/>
        <end position="412"/>
    </location>
</feature>
<dbReference type="CDD" id="cd17949">
    <property type="entry name" value="DEADc_DDX31"/>
    <property type="match status" value="1"/>
</dbReference>
<dbReference type="PROSITE" id="PS00039">
    <property type="entry name" value="DEAD_ATP_HELICASE"/>
    <property type="match status" value="1"/>
</dbReference>
<comment type="function">
    <text evidence="6">RNA helicase.</text>
</comment>
<organism evidence="10 11">
    <name type="scientific">Felis catus</name>
    <name type="common">Cat</name>
    <name type="synonym">Felis silvestris catus</name>
    <dbReference type="NCBI Taxonomy" id="9685"/>
    <lineage>
        <taxon>Eukaryota</taxon>
        <taxon>Metazoa</taxon>
        <taxon>Chordata</taxon>
        <taxon>Craniata</taxon>
        <taxon>Vertebrata</taxon>
        <taxon>Euteleostomi</taxon>
        <taxon>Mammalia</taxon>
        <taxon>Eutheria</taxon>
        <taxon>Laurasiatheria</taxon>
        <taxon>Carnivora</taxon>
        <taxon>Feliformia</taxon>
        <taxon>Felidae</taxon>
        <taxon>Felinae</taxon>
        <taxon>Felis</taxon>
    </lineage>
</organism>
<dbReference type="InterPro" id="IPR025313">
    <property type="entry name" value="SPB4-like_CTE"/>
</dbReference>
<dbReference type="Pfam" id="PF00271">
    <property type="entry name" value="Helicase_C"/>
    <property type="match status" value="1"/>
</dbReference>
<comment type="domain">
    <text evidence="6">The Q motif is unique to and characteristic of the DEAD box family of RNA helicases and controls ATP binding and hydrolysis.</text>
</comment>
<accession>A0ABI7ZSQ0</accession>
<proteinExistence type="inferred from homology"/>
<evidence type="ECO:0000259" key="8">
    <source>
        <dbReference type="PROSITE" id="PS51192"/>
    </source>
</evidence>
<keyword evidence="5 6" id="KW-0694">RNA-binding</keyword>
<dbReference type="PROSITE" id="PS51194">
    <property type="entry name" value="HELICASE_CTER"/>
    <property type="match status" value="1"/>
</dbReference>